<dbReference type="Gene3D" id="1.10.10.1110">
    <property type="entry name" value="Methyltransferase PG1098, N-terminal domain"/>
    <property type="match status" value="1"/>
</dbReference>
<dbReference type="EC" id="2.1.1.-" evidence="3"/>
<keyword evidence="4" id="KW-1185">Reference proteome</keyword>
<gene>
    <name evidence="3" type="ORF">ACFSYS_00250</name>
</gene>
<dbReference type="RefSeq" id="WP_251741458.1">
    <property type="nucleotide sequence ID" value="NZ_JBHUOJ010000001.1"/>
</dbReference>
<dbReference type="InterPro" id="IPR054168">
    <property type="entry name" value="PG_1098_Fer"/>
</dbReference>
<evidence type="ECO:0000259" key="2">
    <source>
        <dbReference type="Pfam" id="PF22013"/>
    </source>
</evidence>
<dbReference type="SUPFAM" id="SSF53335">
    <property type="entry name" value="S-adenosyl-L-methionine-dependent methyltransferases"/>
    <property type="match status" value="1"/>
</dbReference>
<organism evidence="3 4">
    <name type="scientific">Christiangramia antarctica</name>
    <dbReference type="NCBI Taxonomy" id="2058158"/>
    <lineage>
        <taxon>Bacteria</taxon>
        <taxon>Pseudomonadati</taxon>
        <taxon>Bacteroidota</taxon>
        <taxon>Flavobacteriia</taxon>
        <taxon>Flavobacteriales</taxon>
        <taxon>Flavobacteriaceae</taxon>
        <taxon>Christiangramia</taxon>
    </lineage>
</organism>
<dbReference type="Pfam" id="PF18096">
    <property type="entry name" value="Thump_like"/>
    <property type="match status" value="1"/>
</dbReference>
<evidence type="ECO:0000259" key="1">
    <source>
        <dbReference type="Pfam" id="PF18096"/>
    </source>
</evidence>
<evidence type="ECO:0000313" key="4">
    <source>
        <dbReference type="Proteomes" id="UP001597438"/>
    </source>
</evidence>
<name>A0ABW5WZZ9_9FLAO</name>
<dbReference type="Pfam" id="PF22013">
    <property type="entry name" value="PG_1098_Fer"/>
    <property type="match status" value="1"/>
</dbReference>
<evidence type="ECO:0000313" key="3">
    <source>
        <dbReference type="EMBL" id="MFD2831694.1"/>
    </source>
</evidence>
<dbReference type="Gene3D" id="3.40.50.150">
    <property type="entry name" value="Vaccinia Virus protein VP39"/>
    <property type="match status" value="1"/>
</dbReference>
<dbReference type="InterPro" id="IPR041497">
    <property type="entry name" value="Thump-like"/>
</dbReference>
<reference evidence="4" key="1">
    <citation type="journal article" date="2019" name="Int. J. Syst. Evol. Microbiol.">
        <title>The Global Catalogue of Microorganisms (GCM) 10K type strain sequencing project: providing services to taxonomists for standard genome sequencing and annotation.</title>
        <authorList>
            <consortium name="The Broad Institute Genomics Platform"/>
            <consortium name="The Broad Institute Genome Sequencing Center for Infectious Disease"/>
            <person name="Wu L."/>
            <person name="Ma J."/>
        </authorList>
    </citation>
    <scope>NUCLEOTIDE SEQUENCE [LARGE SCALE GENOMIC DNA]</scope>
    <source>
        <strain evidence="4">KCTC 52925</strain>
    </source>
</reference>
<dbReference type="CDD" id="cd02440">
    <property type="entry name" value="AdoMet_MTases"/>
    <property type="match status" value="1"/>
</dbReference>
<accession>A0ABW5WZZ9</accession>
<dbReference type="InterPro" id="IPR029063">
    <property type="entry name" value="SAM-dependent_MTases_sf"/>
</dbReference>
<dbReference type="GO" id="GO:0008168">
    <property type="term" value="F:methyltransferase activity"/>
    <property type="evidence" value="ECO:0007669"/>
    <property type="project" value="UniProtKB-KW"/>
</dbReference>
<dbReference type="GO" id="GO:0032259">
    <property type="term" value="P:methylation"/>
    <property type="evidence" value="ECO:0007669"/>
    <property type="project" value="UniProtKB-KW"/>
</dbReference>
<sequence>MVNETIFRKDVQKFIRKNLKIDLSLLILKGSPFPEVSIQELATQVQGLKISEKKFPLFFYTENILFPPKLNLEQASSELTALYKASLIEGNMGIDLTGGLGIDSYFISKKFESFIYCELNADLAKIASHNFNSLNAVNIRVEKEDALQVLFQSKDKFDWVYADPARRNATGGKVFKLEDCEPNLVNNLAAIFKKTDKLLVKTSPLLDLQAGLKELKHVKEIHVVAIKNEVKELLWILEKGWQREPKIITINMEKNGEQKFKGTTGQNLITPELAPPQNYLYEPNSAILKSGLFNLISQKTGTKKLHQHSHLFTSENLKIFPGRSFQIIDIKEYKPSELKLLLKNKKANITTRNFPDSVENIRKKFRIKDGGKDYIFFTTDLHNKLIVIFCEKV</sequence>
<feature type="domain" description="PG-1098 ferredoxin-like" evidence="2">
    <location>
        <begin position="279"/>
        <end position="321"/>
    </location>
</feature>
<dbReference type="EMBL" id="JBHUOJ010000001">
    <property type="protein sequence ID" value="MFD2831694.1"/>
    <property type="molecule type" value="Genomic_DNA"/>
</dbReference>
<keyword evidence="3" id="KW-0489">Methyltransferase</keyword>
<dbReference type="Proteomes" id="UP001597438">
    <property type="component" value="Unassembled WGS sequence"/>
</dbReference>
<comment type="caution">
    <text evidence="3">The sequence shown here is derived from an EMBL/GenBank/DDBJ whole genome shotgun (WGS) entry which is preliminary data.</text>
</comment>
<keyword evidence="3" id="KW-0808">Transferase</keyword>
<protein>
    <submittedName>
        <fullName evidence="3">Class I SAM-dependent methyltransferase</fullName>
        <ecNumber evidence="3">2.1.1.-</ecNumber>
    </submittedName>
</protein>
<proteinExistence type="predicted"/>
<feature type="domain" description="THUMP-like" evidence="1">
    <location>
        <begin position="322"/>
        <end position="392"/>
    </location>
</feature>